<dbReference type="Gene3D" id="3.20.20.540">
    <property type="entry name" value="Radical SAM ThiC family, central domain"/>
    <property type="match status" value="1"/>
</dbReference>
<dbReference type="InterPro" id="IPR002817">
    <property type="entry name" value="ThiC/BzaA/B"/>
</dbReference>
<keyword evidence="5" id="KW-0862">Zinc</keyword>
<dbReference type="GO" id="GO:0046872">
    <property type="term" value="F:metal ion binding"/>
    <property type="evidence" value="ECO:0007669"/>
    <property type="project" value="UniProtKB-KW"/>
</dbReference>
<dbReference type="SFLD" id="SFLDS00113">
    <property type="entry name" value="Radical_SAM_Phosphomethylpyrim"/>
    <property type="match status" value="1"/>
</dbReference>
<proteinExistence type="predicted"/>
<dbReference type="EMBL" id="CP003167">
    <property type="protein sequence ID" value="AGB02165.1"/>
    <property type="molecule type" value="Genomic_DNA"/>
</dbReference>
<dbReference type="SFLD" id="SFLDF00407">
    <property type="entry name" value="phosphomethylpyrimidine_syntha"/>
    <property type="match status" value="1"/>
</dbReference>
<dbReference type="NCBIfam" id="NF009895">
    <property type="entry name" value="PRK13352.1"/>
    <property type="match status" value="1"/>
</dbReference>
<name>L0HDV3_METFS</name>
<evidence type="ECO:0000256" key="1">
    <source>
        <dbReference type="ARBA" id="ARBA00001966"/>
    </source>
</evidence>
<organism evidence="9 10">
    <name type="scientific">Methanoregula formicica (strain DSM 22288 / NBRC 105244 / SMSP)</name>
    <dbReference type="NCBI Taxonomy" id="593750"/>
    <lineage>
        <taxon>Archaea</taxon>
        <taxon>Methanobacteriati</taxon>
        <taxon>Methanobacteriota</taxon>
        <taxon>Stenosarchaea group</taxon>
        <taxon>Methanomicrobia</taxon>
        <taxon>Methanomicrobiales</taxon>
        <taxon>Methanoregulaceae</taxon>
        <taxon>Methanoregula</taxon>
    </lineage>
</organism>
<reference evidence="9 10" key="2">
    <citation type="journal article" date="2014" name="Genome Announc.">
        <title>Complete Genome Sequence of Methanoregula formicica SMSPT, a Mesophilic Hydrogenotrophic Methanogen Isolated from a Methanogenic Upflow Anaerobic Sludge Blanket Reactor.</title>
        <authorList>
            <person name="Yamamoto K."/>
            <person name="Tamaki H."/>
            <person name="Cadillo-Quiroz H."/>
            <person name="Imachi H."/>
            <person name="Kyrpides N."/>
            <person name="Woyke T."/>
            <person name="Goodwin L."/>
            <person name="Zinder S.H."/>
            <person name="Kamagata Y."/>
            <person name="Liu W.T."/>
        </authorList>
    </citation>
    <scope>NUCLEOTIDE SEQUENCE [LARGE SCALE GENOMIC DNA]</scope>
    <source>
        <strain evidence="10">DSM 22288 / NBRC 105244 / SMSP</strain>
    </source>
</reference>
<evidence type="ECO:0000256" key="6">
    <source>
        <dbReference type="ARBA" id="ARBA00023004"/>
    </source>
</evidence>
<dbReference type="STRING" id="593750.Metfor_1117"/>
<keyword evidence="2" id="KW-0004">4Fe-4S</keyword>
<dbReference type="Proteomes" id="UP000010824">
    <property type="component" value="Chromosome"/>
</dbReference>
<sequence length="461" mass="49944">MLRDPAFINLPVVYWSVKWLFMPVDYSAPDRMRMVTIHMAGAPRIPARSAVKGMKTLVDSAREERLTPPMKTVATEGGVDPNELLRRIAAGSVVIMQRKNRCTGIGTGLRTKINVNLGTSSGKVSVSDELRKAEIAETFGADTISDLSMGGDIDAIRQEILACTTLPVTTVPVYQAVVECGLENMTAEDILTTLKRQAGQGISSVVVHCVTRKMLGVFKKKKRVLGMVSKGGSITSAFMLTHDCENPFVEHFDEVLSICRKHDIVLSLGNTARSGCIHDRPDAFQQAEIRQNCALAHRALAAGVQVIIEGAGGHIRNDRIAPIIRSYKKRSPFPLFVAGPLPTDIAAGYDHIAGAIGASTASAAGADYLCYITPAEHLGLPDPQAVKEGLIAFRIAAHVGDTVKQGRENEDAEVAVLRAALDREAQIRCAMDPERARQFCGEETECTMCGKFCAIKVMRNF</sequence>
<evidence type="ECO:0000256" key="8">
    <source>
        <dbReference type="ARBA" id="ARBA00023239"/>
    </source>
</evidence>
<evidence type="ECO:0000256" key="2">
    <source>
        <dbReference type="ARBA" id="ARBA00022485"/>
    </source>
</evidence>
<gene>
    <name evidence="9" type="ordered locus">Metfor_1117</name>
</gene>
<evidence type="ECO:0000256" key="3">
    <source>
        <dbReference type="ARBA" id="ARBA00022691"/>
    </source>
</evidence>
<dbReference type="eggNOG" id="arCOG02741">
    <property type="taxonomic scope" value="Archaea"/>
</dbReference>
<keyword evidence="7" id="KW-0411">Iron-sulfur</keyword>
<dbReference type="HOGENOM" id="CLU_013181_2_2_2"/>
<evidence type="ECO:0000256" key="4">
    <source>
        <dbReference type="ARBA" id="ARBA00022723"/>
    </source>
</evidence>
<keyword evidence="8" id="KW-0456">Lyase</keyword>
<evidence type="ECO:0000256" key="7">
    <source>
        <dbReference type="ARBA" id="ARBA00023014"/>
    </source>
</evidence>
<dbReference type="GO" id="GO:0051539">
    <property type="term" value="F:4 iron, 4 sulfur cluster binding"/>
    <property type="evidence" value="ECO:0007669"/>
    <property type="project" value="UniProtKB-KW"/>
</dbReference>
<keyword evidence="4" id="KW-0479">Metal-binding</keyword>
<dbReference type="InParanoid" id="L0HDV3"/>
<dbReference type="SFLD" id="SFLDG01114">
    <property type="entry name" value="phosphomethylpyrimidine_syntha"/>
    <property type="match status" value="1"/>
</dbReference>
<dbReference type="PANTHER" id="PTHR30557">
    <property type="entry name" value="THIAMINE BIOSYNTHESIS PROTEIN THIC"/>
    <property type="match status" value="1"/>
</dbReference>
<dbReference type="KEGG" id="mfo:Metfor_1117"/>
<keyword evidence="6" id="KW-0408">Iron</keyword>
<accession>L0HDV3</accession>
<dbReference type="GO" id="GO:0009228">
    <property type="term" value="P:thiamine biosynthetic process"/>
    <property type="evidence" value="ECO:0007669"/>
    <property type="project" value="InterPro"/>
</dbReference>
<dbReference type="PANTHER" id="PTHR30557:SF1">
    <property type="entry name" value="PHOSPHOMETHYLPYRIMIDINE SYNTHASE, CHLOROPLASTIC"/>
    <property type="match status" value="1"/>
</dbReference>
<dbReference type="Pfam" id="PF01964">
    <property type="entry name" value="ThiC_Rad_SAM"/>
    <property type="match status" value="1"/>
</dbReference>
<reference evidence="10" key="1">
    <citation type="submission" date="2011-12" db="EMBL/GenBank/DDBJ databases">
        <title>Complete sequence of Methanoregula formicicum SMSP.</title>
        <authorList>
            <person name="Lucas S."/>
            <person name="Han J."/>
            <person name="Lapidus A."/>
            <person name="Cheng J.-F."/>
            <person name="Goodwin L."/>
            <person name="Pitluck S."/>
            <person name="Peters L."/>
            <person name="Ovchinnikova G."/>
            <person name="Teshima H."/>
            <person name="Detter J.C."/>
            <person name="Han C."/>
            <person name="Tapia R."/>
            <person name="Land M."/>
            <person name="Hauser L."/>
            <person name="Kyrpides N."/>
            <person name="Ivanova N."/>
            <person name="Pagani I."/>
            <person name="Imachi H."/>
            <person name="Tamaki H."/>
            <person name="Sekiguchi Y."/>
            <person name="Kamagata Y."/>
            <person name="Cadillo-Quiroz H."/>
            <person name="Zinder S."/>
            <person name="Liu W.-T."/>
            <person name="Woyke T."/>
        </authorList>
    </citation>
    <scope>NUCLEOTIDE SEQUENCE [LARGE SCALE GENOMIC DNA]</scope>
    <source>
        <strain evidence="10">DSM 22288 / NBRC 105244 / SMSP</strain>
    </source>
</reference>
<protein>
    <submittedName>
        <fullName evidence="9">Thiamine biosynthesis protein ThiC</fullName>
    </submittedName>
</protein>
<keyword evidence="3" id="KW-0949">S-adenosyl-L-methionine</keyword>
<evidence type="ECO:0000313" key="9">
    <source>
        <dbReference type="EMBL" id="AGB02165.1"/>
    </source>
</evidence>
<dbReference type="AlphaFoldDB" id="L0HDV3"/>
<dbReference type="GO" id="GO:0016829">
    <property type="term" value="F:lyase activity"/>
    <property type="evidence" value="ECO:0007669"/>
    <property type="project" value="UniProtKB-KW"/>
</dbReference>
<comment type="cofactor">
    <cofactor evidence="1">
        <name>[4Fe-4S] cluster</name>
        <dbReference type="ChEBI" id="CHEBI:49883"/>
    </cofactor>
</comment>
<keyword evidence="10" id="KW-1185">Reference proteome</keyword>
<evidence type="ECO:0000256" key="5">
    <source>
        <dbReference type="ARBA" id="ARBA00022833"/>
    </source>
</evidence>
<evidence type="ECO:0000313" key="10">
    <source>
        <dbReference type="Proteomes" id="UP000010824"/>
    </source>
</evidence>
<dbReference type="InterPro" id="IPR038521">
    <property type="entry name" value="ThiC/Bza_core_dom"/>
</dbReference>